<dbReference type="Proteomes" id="UP000035709">
    <property type="component" value="Chromosome"/>
</dbReference>
<accession>A0A0D6A1C7</accession>
<sequence length="409" mass="47376">MNDTNNQATQKLSPFKSLTGEQKKLLNKILSFIKKHINKDYPAIFTIYGDAGTGKSVVLSALFNKIQEANRCHKGVLSNSNNYFLVNHPEILKVYKQIAGSVKTLYKKDYMRPTSFINQMDKKHKTADVVVIDEAHLLLSKPDHYNNFYYNNQLQEIINRAKVVILVFDEYQVLRMKSLWTPARLEKITHKYPHEEYYLQHQFRMTAPDDLVKWFNDFTHGKITKIPQDARKNYDFRIFNDAEEMRQEIVKQDKKHGLARILATSGYPSTLDGGKHYIKEGKFKMPWDQYNYTATPWAEIPTTVNEVGSIYTCQGFDLNYAGVIIGPPISQVPGTMKVQVNLNKITDIEMFKKRADLTDPAEIKTLEKKMVMNALNILFKRGIYGTYIYAHDPLLRATLEKLYSKIKLP</sequence>
<name>A0A0D6A1C7_9LACO</name>
<dbReference type="RefSeq" id="WP_060459041.1">
    <property type="nucleotide sequence ID" value="NZ_AP014808.1"/>
</dbReference>
<dbReference type="Pfam" id="PF09848">
    <property type="entry name" value="SLFN-g3_helicase"/>
    <property type="match status" value="1"/>
</dbReference>
<dbReference type="Gene3D" id="3.40.50.300">
    <property type="entry name" value="P-loop containing nucleotide triphosphate hydrolases"/>
    <property type="match status" value="1"/>
</dbReference>
<dbReference type="PATRIC" id="fig|1600.4.peg.75"/>
<evidence type="ECO:0000313" key="3">
    <source>
        <dbReference type="Proteomes" id="UP000035709"/>
    </source>
</evidence>
<protein>
    <recommendedName>
        <fullName evidence="1">Schlafen group 3-like DNA/RNA helicase domain-containing protein</fullName>
    </recommendedName>
</protein>
<keyword evidence="3" id="KW-1185">Reference proteome</keyword>
<evidence type="ECO:0000313" key="2">
    <source>
        <dbReference type="EMBL" id="BAQ56464.1"/>
    </source>
</evidence>
<dbReference type="EMBL" id="AP014808">
    <property type="protein sequence ID" value="BAQ56464.1"/>
    <property type="molecule type" value="Genomic_DNA"/>
</dbReference>
<organism evidence="2 3">
    <name type="scientific">Lactobacillus acetotolerans</name>
    <dbReference type="NCBI Taxonomy" id="1600"/>
    <lineage>
        <taxon>Bacteria</taxon>
        <taxon>Bacillati</taxon>
        <taxon>Bacillota</taxon>
        <taxon>Bacilli</taxon>
        <taxon>Lactobacillales</taxon>
        <taxon>Lactobacillaceae</taxon>
        <taxon>Lactobacillus</taxon>
    </lineage>
</organism>
<dbReference type="KEGG" id="lae:LBAT_0075"/>
<dbReference type="AlphaFoldDB" id="A0A0D6A1C7"/>
<feature type="domain" description="Schlafen group 3-like DNA/RNA helicase" evidence="1">
    <location>
        <begin position="43"/>
        <end position="392"/>
    </location>
</feature>
<proteinExistence type="predicted"/>
<evidence type="ECO:0000259" key="1">
    <source>
        <dbReference type="Pfam" id="PF09848"/>
    </source>
</evidence>
<gene>
    <name evidence="2" type="ORF">LBAT_0075</name>
</gene>
<dbReference type="InterPro" id="IPR027417">
    <property type="entry name" value="P-loop_NTPase"/>
</dbReference>
<reference evidence="2 3" key="1">
    <citation type="submission" date="2015-03" db="EMBL/GenBank/DDBJ databases">
        <title>Complete genome sequence of Lactobacillus acetotolerans NBRC 13120.</title>
        <authorList>
            <person name="Toh H."/>
            <person name="Morita H."/>
            <person name="Fujita N."/>
        </authorList>
    </citation>
    <scope>NUCLEOTIDE SEQUENCE [LARGE SCALE GENOMIC DNA]</scope>
    <source>
        <strain evidence="2 3">NBRC 13120</strain>
    </source>
</reference>
<dbReference type="STRING" id="1600.LBAT_0075"/>
<dbReference type="InterPro" id="IPR018647">
    <property type="entry name" value="SLFN_3-like_DNA/RNA_helicase"/>
</dbReference>
<dbReference type="SUPFAM" id="SSF52540">
    <property type="entry name" value="P-loop containing nucleoside triphosphate hydrolases"/>
    <property type="match status" value="1"/>
</dbReference>
<dbReference type="OrthoDB" id="3193269at2"/>